<keyword evidence="1" id="KW-1133">Transmembrane helix</keyword>
<accession>A0ABQ1EIU7</accession>
<dbReference type="Proteomes" id="UP000663802">
    <property type="component" value="Unassembled WGS sequence"/>
</dbReference>
<keyword evidence="3" id="KW-1185">Reference proteome</keyword>
<evidence type="ECO:0000313" key="3">
    <source>
        <dbReference type="Proteomes" id="UP000663802"/>
    </source>
</evidence>
<feature type="transmembrane region" description="Helical" evidence="1">
    <location>
        <begin position="38"/>
        <end position="58"/>
    </location>
</feature>
<comment type="caution">
    <text evidence="2">The sequence shown here is derived from an EMBL/GenBank/DDBJ whole genome shotgun (WGS) entry which is preliminary data.</text>
</comment>
<proteinExistence type="predicted"/>
<dbReference type="EMBL" id="BMBA01000015">
    <property type="protein sequence ID" value="GFZ34596.1"/>
    <property type="molecule type" value="Genomic_DNA"/>
</dbReference>
<reference evidence="2 3" key="1">
    <citation type="journal article" date="2021" name="Int. J. Syst. Evol. Microbiol.">
        <title>Clostridium zeae sp. nov., isolated from corn silage.</title>
        <authorList>
            <person name="Kobayashi H."/>
            <person name="Tanizawa Y."/>
            <person name="Yagura M."/>
            <person name="Sakamoto M."/>
            <person name="Ohkuma M."/>
            <person name="Tohno M."/>
        </authorList>
    </citation>
    <scope>NUCLEOTIDE SEQUENCE [LARGE SCALE GENOMIC DNA]</scope>
    <source>
        <strain evidence="2 3">CSC2</strain>
    </source>
</reference>
<name>A0ABQ1EIU7_9CLOT</name>
<gene>
    <name evidence="2" type="ORF">CSC2_51220</name>
</gene>
<feature type="transmembrane region" description="Helical" evidence="1">
    <location>
        <begin position="78"/>
        <end position="95"/>
    </location>
</feature>
<evidence type="ECO:0000256" key="1">
    <source>
        <dbReference type="SAM" id="Phobius"/>
    </source>
</evidence>
<keyword evidence="1" id="KW-0472">Membrane</keyword>
<protein>
    <submittedName>
        <fullName evidence="2">Uncharacterized protein</fullName>
    </submittedName>
</protein>
<organism evidence="2 3">
    <name type="scientific">Clostridium zeae</name>
    <dbReference type="NCBI Taxonomy" id="2759022"/>
    <lineage>
        <taxon>Bacteria</taxon>
        <taxon>Bacillati</taxon>
        <taxon>Bacillota</taxon>
        <taxon>Clostridia</taxon>
        <taxon>Eubacteriales</taxon>
        <taxon>Clostridiaceae</taxon>
        <taxon>Clostridium</taxon>
    </lineage>
</organism>
<sequence length="280" mass="32775">MICMGKIGINAESMIKYSRGCDNLLKIKYFGGININKLYKNILLVFLLLCISVSFYFLQITIFHDQRDTEFYLLQDLAFVPLQVIIVTVLIDQVVKTKEKQDNLKKISVVIGAFFTETGVRAISNMSSFNSNFKEISEKLSIGNGWKDKDFIKAIKDFKESEVIIDSKSADLKDLKEFIYNNKQNILSMFENPTLLEHNSFTDMLWALYHIYDELSYREDLNNIPNEDLVHLSGDIKRCYKQMIVEWIYYMNHLKKEYPFLYSLAVRKNPFTKQVVLNKN</sequence>
<evidence type="ECO:0000313" key="2">
    <source>
        <dbReference type="EMBL" id="GFZ34596.1"/>
    </source>
</evidence>
<keyword evidence="1" id="KW-0812">Transmembrane</keyword>